<evidence type="ECO:0000313" key="14">
    <source>
        <dbReference type="Proteomes" id="UP001500665"/>
    </source>
</evidence>
<dbReference type="PANTHER" id="PTHR24421">
    <property type="entry name" value="NITRATE/NITRITE SENSOR PROTEIN NARX-RELATED"/>
    <property type="match status" value="1"/>
</dbReference>
<feature type="transmembrane region" description="Helical" evidence="10">
    <location>
        <begin position="17"/>
        <end position="35"/>
    </location>
</feature>
<dbReference type="EC" id="2.7.13.3" evidence="2"/>
<dbReference type="Proteomes" id="UP001500665">
    <property type="component" value="Unassembled WGS sequence"/>
</dbReference>
<dbReference type="RefSeq" id="WP_344237219.1">
    <property type="nucleotide sequence ID" value="NZ_BAAAHH010000002.1"/>
</dbReference>
<dbReference type="Gene3D" id="3.30.565.10">
    <property type="entry name" value="Histidine kinase-like ATPase, C-terminal domain"/>
    <property type="match status" value="1"/>
</dbReference>
<dbReference type="InterPro" id="IPR011712">
    <property type="entry name" value="Sig_transdc_His_kin_sub3_dim/P"/>
</dbReference>
<feature type="transmembrane region" description="Helical" evidence="10">
    <location>
        <begin position="141"/>
        <end position="161"/>
    </location>
</feature>
<gene>
    <name evidence="13" type="ORF">GCM10009550_10370</name>
</gene>
<comment type="catalytic activity">
    <reaction evidence="1">
        <text>ATP + protein L-histidine = ADP + protein N-phospho-L-histidine.</text>
        <dbReference type="EC" id="2.7.13.3"/>
    </reaction>
</comment>
<keyword evidence="14" id="KW-1185">Reference proteome</keyword>
<evidence type="ECO:0000256" key="1">
    <source>
        <dbReference type="ARBA" id="ARBA00000085"/>
    </source>
</evidence>
<dbReference type="InterPro" id="IPR036890">
    <property type="entry name" value="HATPase_C_sf"/>
</dbReference>
<name>A0ABP4ATP7_9ACTN</name>
<protein>
    <recommendedName>
        <fullName evidence="2">histidine kinase</fullName>
        <ecNumber evidence="2">2.7.13.3</ecNumber>
    </recommendedName>
</protein>
<dbReference type="InterPro" id="IPR003594">
    <property type="entry name" value="HATPase_dom"/>
</dbReference>
<keyword evidence="10" id="KW-0812">Transmembrane</keyword>
<feature type="domain" description="Signal transduction histidine kinase subgroup 3 dimerisation and phosphoacceptor" evidence="12">
    <location>
        <begin position="195"/>
        <end position="259"/>
    </location>
</feature>
<keyword evidence="10" id="KW-0472">Membrane</keyword>
<feature type="domain" description="Histidine kinase/HSP90-like ATPase" evidence="11">
    <location>
        <begin position="311"/>
        <end position="396"/>
    </location>
</feature>
<dbReference type="PANTHER" id="PTHR24421:SF10">
    <property type="entry name" value="NITRATE_NITRITE SENSOR PROTEIN NARQ"/>
    <property type="match status" value="1"/>
</dbReference>
<keyword evidence="5" id="KW-0547">Nucleotide-binding</keyword>
<evidence type="ECO:0000313" key="13">
    <source>
        <dbReference type="EMBL" id="GAA0940713.1"/>
    </source>
</evidence>
<dbReference type="Pfam" id="PF02518">
    <property type="entry name" value="HATPase_c"/>
    <property type="match status" value="1"/>
</dbReference>
<dbReference type="InterPro" id="IPR050482">
    <property type="entry name" value="Sensor_HK_TwoCompSys"/>
</dbReference>
<evidence type="ECO:0000256" key="8">
    <source>
        <dbReference type="ARBA" id="ARBA00023012"/>
    </source>
</evidence>
<evidence type="ECO:0000256" key="7">
    <source>
        <dbReference type="ARBA" id="ARBA00022840"/>
    </source>
</evidence>
<evidence type="ECO:0000256" key="10">
    <source>
        <dbReference type="SAM" id="Phobius"/>
    </source>
</evidence>
<dbReference type="SUPFAM" id="SSF55874">
    <property type="entry name" value="ATPase domain of HSP90 chaperone/DNA topoisomerase II/histidine kinase"/>
    <property type="match status" value="1"/>
</dbReference>
<dbReference type="GO" id="GO:0016301">
    <property type="term" value="F:kinase activity"/>
    <property type="evidence" value="ECO:0007669"/>
    <property type="project" value="UniProtKB-KW"/>
</dbReference>
<reference evidence="14" key="1">
    <citation type="journal article" date="2019" name="Int. J. Syst. Evol. Microbiol.">
        <title>The Global Catalogue of Microorganisms (GCM) 10K type strain sequencing project: providing services to taxonomists for standard genome sequencing and annotation.</title>
        <authorList>
            <consortium name="The Broad Institute Genomics Platform"/>
            <consortium name="The Broad Institute Genome Sequencing Center for Infectious Disease"/>
            <person name="Wu L."/>
            <person name="Ma J."/>
        </authorList>
    </citation>
    <scope>NUCLEOTIDE SEQUENCE [LARGE SCALE GENOMIC DNA]</scope>
    <source>
        <strain evidence="14">JCM 10696</strain>
    </source>
</reference>
<dbReference type="CDD" id="cd16917">
    <property type="entry name" value="HATPase_UhpB-NarQ-NarX-like"/>
    <property type="match status" value="1"/>
</dbReference>
<evidence type="ECO:0000259" key="11">
    <source>
        <dbReference type="Pfam" id="PF02518"/>
    </source>
</evidence>
<keyword evidence="8" id="KW-0902">Two-component regulatory system</keyword>
<feature type="coiled-coil region" evidence="9">
    <location>
        <begin position="167"/>
        <end position="196"/>
    </location>
</feature>
<proteinExistence type="predicted"/>
<sequence length="405" mass="43938">MSVTGVLRGRSLARKDVLPAAGLFVLGVVFLSAGWDPFAWGKEPPWPVPLPWRLVVLAGACAAVLVRRTRPLPALGVGVLFGALDLLAGFSVAMLLALWELLHSAVLHASKRASRLLARTVMALTVAIAVVLFATAQDLQVVVLLVLLMLDLVLVPVWWGVTVRQERETAETERLRAEQQARIAELDRRSAVAEERARMARDLHDVIAGHLSAIALQSGAVDPRRDEREIVDDVLRAIRQNSVEALREMRAMIELLRSQDPQDRRIPDTAPPRLAELDLLLDSARAAGLEVAVEGGAAPPAGLPASVDLTAYRIVQEALTNAIKHAAGARSWVRVFPEGGDLHVEVVNELTRGGEPVLPGAGAGLLNMRERAAAIRGTVTARRDGDRWRVHAVLPVAGERERNER</sequence>
<keyword evidence="9" id="KW-0175">Coiled coil</keyword>
<keyword evidence="3" id="KW-0597">Phosphoprotein</keyword>
<evidence type="ECO:0000256" key="6">
    <source>
        <dbReference type="ARBA" id="ARBA00022777"/>
    </source>
</evidence>
<feature type="transmembrane region" description="Helical" evidence="10">
    <location>
        <begin position="50"/>
        <end position="67"/>
    </location>
</feature>
<keyword evidence="4" id="KW-0808">Transferase</keyword>
<accession>A0ABP4ATP7</accession>
<organism evidence="13 14">
    <name type="scientific">Actinocorallia libanotica</name>
    <dbReference type="NCBI Taxonomy" id="46162"/>
    <lineage>
        <taxon>Bacteria</taxon>
        <taxon>Bacillati</taxon>
        <taxon>Actinomycetota</taxon>
        <taxon>Actinomycetes</taxon>
        <taxon>Streptosporangiales</taxon>
        <taxon>Thermomonosporaceae</taxon>
        <taxon>Actinocorallia</taxon>
    </lineage>
</organism>
<feature type="transmembrane region" description="Helical" evidence="10">
    <location>
        <begin position="74"/>
        <end position="96"/>
    </location>
</feature>
<evidence type="ECO:0000256" key="2">
    <source>
        <dbReference type="ARBA" id="ARBA00012438"/>
    </source>
</evidence>
<dbReference type="Gene3D" id="1.20.5.1930">
    <property type="match status" value="1"/>
</dbReference>
<evidence type="ECO:0000256" key="4">
    <source>
        <dbReference type="ARBA" id="ARBA00022679"/>
    </source>
</evidence>
<dbReference type="Pfam" id="PF07730">
    <property type="entry name" value="HisKA_3"/>
    <property type="match status" value="1"/>
</dbReference>
<keyword evidence="7" id="KW-0067">ATP-binding</keyword>
<evidence type="ECO:0000256" key="5">
    <source>
        <dbReference type="ARBA" id="ARBA00022741"/>
    </source>
</evidence>
<evidence type="ECO:0000256" key="3">
    <source>
        <dbReference type="ARBA" id="ARBA00022553"/>
    </source>
</evidence>
<evidence type="ECO:0000259" key="12">
    <source>
        <dbReference type="Pfam" id="PF07730"/>
    </source>
</evidence>
<feature type="transmembrane region" description="Helical" evidence="10">
    <location>
        <begin position="116"/>
        <end position="134"/>
    </location>
</feature>
<keyword evidence="10" id="KW-1133">Transmembrane helix</keyword>
<evidence type="ECO:0000256" key="9">
    <source>
        <dbReference type="SAM" id="Coils"/>
    </source>
</evidence>
<comment type="caution">
    <text evidence="13">The sequence shown here is derived from an EMBL/GenBank/DDBJ whole genome shotgun (WGS) entry which is preliminary data.</text>
</comment>
<keyword evidence="6 13" id="KW-0418">Kinase</keyword>
<dbReference type="EMBL" id="BAAAHH010000002">
    <property type="protein sequence ID" value="GAA0940713.1"/>
    <property type="molecule type" value="Genomic_DNA"/>
</dbReference>